<evidence type="ECO:0000313" key="12">
    <source>
        <dbReference type="Proteomes" id="UP001150569"/>
    </source>
</evidence>
<sequence>MLPGHLQYPTGGPIMPNTSMSGPSAASSPFHLVGPAMPFTSTTDLRGFQVRTSSNGITADIVPNNRHTLHPTSTSTAPPAASAGGAAPNRSAPAASVELSPVQHALSGGTAGVVSRFLIAPFDVIKIHLQLQTGRPTWSTPRGAATAAPPPATGTYEGISQFVTRILREEGVRGLWKGNLAAEYLYLTYGAAQFLAYSQYKQYLQSLRVRGQPLSPSVTSFTSGLLTGITATTLTYPFDLLRTRFAAQSPTKQVYSGILNSVHKIYQSEGIMGFYRGVWPSLVQVMPYISLVFGTYDLFSRWFQQATDTQPALQPLAAFQDVICGGLAGTVSKAAVFPLDVVRKRLQYGEVQGPELQNFSRSQIPVYTASVTRTLVRIYQNEGIAGLYRGLVPGLVKSAPASAATFFIYGQMVKQCAQYNRRTAGMRP</sequence>
<keyword evidence="7 8" id="KW-0472">Membrane</keyword>
<dbReference type="PROSITE" id="PS50920">
    <property type="entry name" value="SOLCAR"/>
    <property type="match status" value="3"/>
</dbReference>
<dbReference type="AlphaFoldDB" id="A0A9W8DVE4"/>
<evidence type="ECO:0000313" key="11">
    <source>
        <dbReference type="EMBL" id="KAJ1927629.1"/>
    </source>
</evidence>
<feature type="repeat" description="Solcar" evidence="8">
    <location>
        <begin position="215"/>
        <end position="302"/>
    </location>
</feature>
<protein>
    <submittedName>
        <fullName evidence="11">Mitochondrial thiamine pyrophosphate transporter</fullName>
    </submittedName>
</protein>
<proteinExistence type="inferred from homology"/>
<evidence type="ECO:0000256" key="3">
    <source>
        <dbReference type="ARBA" id="ARBA00022692"/>
    </source>
</evidence>
<evidence type="ECO:0000256" key="10">
    <source>
        <dbReference type="SAM" id="MobiDB-lite"/>
    </source>
</evidence>
<dbReference type="PRINTS" id="PR00926">
    <property type="entry name" value="MITOCARRIER"/>
</dbReference>
<gene>
    <name evidence="11" type="primary">TPC1_1</name>
    <name evidence="11" type="ORF">IWQ60_002770</name>
</gene>
<comment type="caution">
    <text evidence="11">The sequence shown here is derived from an EMBL/GenBank/DDBJ whole genome shotgun (WGS) entry which is preliminary data.</text>
</comment>
<feature type="region of interest" description="Disordered" evidence="10">
    <location>
        <begin position="58"/>
        <end position="95"/>
    </location>
</feature>
<feature type="repeat" description="Solcar" evidence="8">
    <location>
        <begin position="99"/>
        <end position="203"/>
    </location>
</feature>
<dbReference type="InterPro" id="IPR023395">
    <property type="entry name" value="MCP_dom_sf"/>
</dbReference>
<feature type="region of interest" description="Disordered" evidence="10">
    <location>
        <begin position="1"/>
        <end position="27"/>
    </location>
</feature>
<dbReference type="SUPFAM" id="SSF103506">
    <property type="entry name" value="Mitochondrial carrier"/>
    <property type="match status" value="1"/>
</dbReference>
<dbReference type="InterPro" id="IPR018108">
    <property type="entry name" value="MCP_transmembrane"/>
</dbReference>
<comment type="similarity">
    <text evidence="9">Belongs to the mitochondrial carrier (TC 2.A.29) family.</text>
</comment>
<keyword evidence="3 8" id="KW-0812">Transmembrane</keyword>
<feature type="compositionally biased region" description="Low complexity" evidence="10">
    <location>
        <begin position="71"/>
        <end position="95"/>
    </location>
</feature>
<name>A0A9W8DVE4_9FUNG</name>
<dbReference type="Pfam" id="PF00153">
    <property type="entry name" value="Mito_carr"/>
    <property type="match status" value="3"/>
</dbReference>
<comment type="subcellular location">
    <subcellularLocation>
        <location evidence="1">Mitochondrion membrane</location>
        <topology evidence="1">Multi-pass membrane protein</topology>
    </subcellularLocation>
</comment>
<keyword evidence="5" id="KW-1133">Transmembrane helix</keyword>
<evidence type="ECO:0000256" key="9">
    <source>
        <dbReference type="RuleBase" id="RU000488"/>
    </source>
</evidence>
<evidence type="ECO:0000256" key="2">
    <source>
        <dbReference type="ARBA" id="ARBA00022448"/>
    </source>
</evidence>
<feature type="compositionally biased region" description="Polar residues" evidence="10">
    <location>
        <begin position="16"/>
        <end position="27"/>
    </location>
</feature>
<keyword evidence="4" id="KW-0677">Repeat</keyword>
<feature type="repeat" description="Solcar" evidence="8">
    <location>
        <begin position="316"/>
        <end position="415"/>
    </location>
</feature>
<dbReference type="OrthoDB" id="18574at2759"/>
<keyword evidence="2 9" id="KW-0813">Transport</keyword>
<evidence type="ECO:0000256" key="6">
    <source>
        <dbReference type="ARBA" id="ARBA00023128"/>
    </source>
</evidence>
<keyword evidence="6" id="KW-0496">Mitochondrion</keyword>
<dbReference type="Proteomes" id="UP001150569">
    <property type="component" value="Unassembled WGS sequence"/>
</dbReference>
<reference evidence="11" key="1">
    <citation type="submission" date="2022-07" db="EMBL/GenBank/DDBJ databases">
        <title>Phylogenomic reconstructions and comparative analyses of Kickxellomycotina fungi.</title>
        <authorList>
            <person name="Reynolds N.K."/>
            <person name="Stajich J.E."/>
            <person name="Barry K."/>
            <person name="Grigoriev I.V."/>
            <person name="Crous P."/>
            <person name="Smith M.E."/>
        </authorList>
    </citation>
    <scope>NUCLEOTIDE SEQUENCE</scope>
    <source>
        <strain evidence="11">RSA 861</strain>
    </source>
</reference>
<accession>A0A9W8DVE4</accession>
<evidence type="ECO:0000256" key="5">
    <source>
        <dbReference type="ARBA" id="ARBA00022989"/>
    </source>
</evidence>
<dbReference type="Gene3D" id="1.50.40.10">
    <property type="entry name" value="Mitochondrial carrier domain"/>
    <property type="match status" value="1"/>
</dbReference>
<evidence type="ECO:0000256" key="8">
    <source>
        <dbReference type="PROSITE-ProRule" id="PRU00282"/>
    </source>
</evidence>
<evidence type="ECO:0000256" key="1">
    <source>
        <dbReference type="ARBA" id="ARBA00004225"/>
    </source>
</evidence>
<organism evidence="11 12">
    <name type="scientific">Tieghemiomyces parasiticus</name>
    <dbReference type="NCBI Taxonomy" id="78921"/>
    <lineage>
        <taxon>Eukaryota</taxon>
        <taxon>Fungi</taxon>
        <taxon>Fungi incertae sedis</taxon>
        <taxon>Zoopagomycota</taxon>
        <taxon>Kickxellomycotina</taxon>
        <taxon>Dimargaritomycetes</taxon>
        <taxon>Dimargaritales</taxon>
        <taxon>Dimargaritaceae</taxon>
        <taxon>Tieghemiomyces</taxon>
    </lineage>
</organism>
<dbReference type="EMBL" id="JANBPT010000109">
    <property type="protein sequence ID" value="KAJ1927629.1"/>
    <property type="molecule type" value="Genomic_DNA"/>
</dbReference>
<dbReference type="InterPro" id="IPR002067">
    <property type="entry name" value="MCP"/>
</dbReference>
<dbReference type="PANTHER" id="PTHR24089">
    <property type="entry name" value="SOLUTE CARRIER FAMILY 25"/>
    <property type="match status" value="1"/>
</dbReference>
<evidence type="ECO:0000256" key="4">
    <source>
        <dbReference type="ARBA" id="ARBA00022737"/>
    </source>
</evidence>
<dbReference type="GO" id="GO:0031966">
    <property type="term" value="C:mitochondrial membrane"/>
    <property type="evidence" value="ECO:0007669"/>
    <property type="project" value="UniProtKB-SubCell"/>
</dbReference>
<keyword evidence="12" id="KW-1185">Reference proteome</keyword>
<dbReference type="GO" id="GO:0055085">
    <property type="term" value="P:transmembrane transport"/>
    <property type="evidence" value="ECO:0007669"/>
    <property type="project" value="InterPro"/>
</dbReference>
<evidence type="ECO:0000256" key="7">
    <source>
        <dbReference type="ARBA" id="ARBA00023136"/>
    </source>
</evidence>